<evidence type="ECO:0000256" key="3">
    <source>
        <dbReference type="SAM" id="MobiDB-lite"/>
    </source>
</evidence>
<dbReference type="HOGENOM" id="CLU_297585_0_0_1"/>
<accession>B4JAH1</accession>
<feature type="compositionally biased region" description="Polar residues" evidence="3">
    <location>
        <begin position="979"/>
        <end position="990"/>
    </location>
</feature>
<dbReference type="STRING" id="7222.B4JAH1"/>
<dbReference type="SMART" id="SM01191">
    <property type="entry name" value="ENT"/>
    <property type="match status" value="1"/>
</dbReference>
<dbReference type="SMR" id="B4JAH1"/>
<feature type="compositionally biased region" description="Basic and acidic residues" evidence="3">
    <location>
        <begin position="180"/>
        <end position="194"/>
    </location>
</feature>
<dbReference type="InParanoid" id="B4JAH1"/>
<dbReference type="EMBL" id="CH916368">
    <property type="protein sequence ID" value="EDW02757.1"/>
    <property type="molecule type" value="Genomic_DNA"/>
</dbReference>
<evidence type="ECO:0000313" key="5">
    <source>
        <dbReference type="EMBL" id="EDW02757.1"/>
    </source>
</evidence>
<dbReference type="OMA" id="IEYVDMD"/>
<evidence type="ECO:0000256" key="2">
    <source>
        <dbReference type="ARBA" id="ARBA00023242"/>
    </source>
</evidence>
<feature type="region of interest" description="Disordered" evidence="3">
    <location>
        <begin position="483"/>
        <end position="503"/>
    </location>
</feature>
<evidence type="ECO:0000256" key="1">
    <source>
        <dbReference type="ARBA" id="ARBA00004123"/>
    </source>
</evidence>
<dbReference type="eggNOG" id="KOG4675">
    <property type="taxonomic scope" value="Eukaryota"/>
</dbReference>
<reference evidence="5 6" key="1">
    <citation type="journal article" date="2007" name="Nature">
        <title>Evolution of genes and genomes on the Drosophila phylogeny.</title>
        <authorList>
            <consortium name="Drosophila 12 Genomes Consortium"/>
            <person name="Clark A.G."/>
            <person name="Eisen M.B."/>
            <person name="Smith D.R."/>
            <person name="Bergman C.M."/>
            <person name="Oliver B."/>
            <person name="Markow T.A."/>
            <person name="Kaufman T.C."/>
            <person name="Kellis M."/>
            <person name="Gelbart W."/>
            <person name="Iyer V.N."/>
            <person name="Pollard D.A."/>
            <person name="Sackton T.B."/>
            <person name="Larracuente A.M."/>
            <person name="Singh N.D."/>
            <person name="Abad J.P."/>
            <person name="Abt D.N."/>
            <person name="Adryan B."/>
            <person name="Aguade M."/>
            <person name="Akashi H."/>
            <person name="Anderson W.W."/>
            <person name="Aquadro C.F."/>
            <person name="Ardell D.H."/>
            <person name="Arguello R."/>
            <person name="Artieri C.G."/>
            <person name="Barbash D.A."/>
            <person name="Barker D."/>
            <person name="Barsanti P."/>
            <person name="Batterham P."/>
            <person name="Batzoglou S."/>
            <person name="Begun D."/>
            <person name="Bhutkar A."/>
            <person name="Blanco E."/>
            <person name="Bosak S.A."/>
            <person name="Bradley R.K."/>
            <person name="Brand A.D."/>
            <person name="Brent M.R."/>
            <person name="Brooks A.N."/>
            <person name="Brown R.H."/>
            <person name="Butlin R.K."/>
            <person name="Caggese C."/>
            <person name="Calvi B.R."/>
            <person name="Bernardo de Carvalho A."/>
            <person name="Caspi A."/>
            <person name="Castrezana S."/>
            <person name="Celniker S.E."/>
            <person name="Chang J.L."/>
            <person name="Chapple C."/>
            <person name="Chatterji S."/>
            <person name="Chinwalla A."/>
            <person name="Civetta A."/>
            <person name="Clifton S.W."/>
            <person name="Comeron J.M."/>
            <person name="Costello J.C."/>
            <person name="Coyne J.A."/>
            <person name="Daub J."/>
            <person name="David R.G."/>
            <person name="Delcher A.L."/>
            <person name="Delehaunty K."/>
            <person name="Do C.B."/>
            <person name="Ebling H."/>
            <person name="Edwards K."/>
            <person name="Eickbush T."/>
            <person name="Evans J.D."/>
            <person name="Filipski A."/>
            <person name="Findeiss S."/>
            <person name="Freyhult E."/>
            <person name="Fulton L."/>
            <person name="Fulton R."/>
            <person name="Garcia A.C."/>
            <person name="Gardiner A."/>
            <person name="Garfield D.A."/>
            <person name="Garvin B.E."/>
            <person name="Gibson G."/>
            <person name="Gilbert D."/>
            <person name="Gnerre S."/>
            <person name="Godfrey J."/>
            <person name="Good R."/>
            <person name="Gotea V."/>
            <person name="Gravely B."/>
            <person name="Greenberg A.J."/>
            <person name="Griffiths-Jones S."/>
            <person name="Gross S."/>
            <person name="Guigo R."/>
            <person name="Gustafson E.A."/>
            <person name="Haerty W."/>
            <person name="Hahn M.W."/>
            <person name="Halligan D.L."/>
            <person name="Halpern A.L."/>
            <person name="Halter G.M."/>
            <person name="Han M.V."/>
            <person name="Heger A."/>
            <person name="Hillier L."/>
            <person name="Hinrichs A.S."/>
            <person name="Holmes I."/>
            <person name="Hoskins R.A."/>
            <person name="Hubisz M.J."/>
            <person name="Hultmark D."/>
            <person name="Huntley M.A."/>
            <person name="Jaffe D.B."/>
            <person name="Jagadeeshan S."/>
            <person name="Jeck W.R."/>
            <person name="Johnson J."/>
            <person name="Jones C.D."/>
            <person name="Jordan W.C."/>
            <person name="Karpen G.H."/>
            <person name="Kataoka E."/>
            <person name="Keightley P.D."/>
            <person name="Kheradpour P."/>
            <person name="Kirkness E.F."/>
            <person name="Koerich L.B."/>
            <person name="Kristiansen K."/>
            <person name="Kudrna D."/>
            <person name="Kulathinal R.J."/>
            <person name="Kumar S."/>
            <person name="Kwok R."/>
            <person name="Lander E."/>
            <person name="Langley C.H."/>
            <person name="Lapoint R."/>
            <person name="Lazzaro B.P."/>
            <person name="Lee S.J."/>
            <person name="Levesque L."/>
            <person name="Li R."/>
            <person name="Lin C.F."/>
            <person name="Lin M.F."/>
            <person name="Lindblad-Toh K."/>
            <person name="Llopart A."/>
            <person name="Long M."/>
            <person name="Low L."/>
            <person name="Lozovsky E."/>
            <person name="Lu J."/>
            <person name="Luo M."/>
            <person name="Machado C.A."/>
            <person name="Makalowski W."/>
            <person name="Marzo M."/>
            <person name="Matsuda M."/>
            <person name="Matzkin L."/>
            <person name="McAllister B."/>
            <person name="McBride C.S."/>
            <person name="McKernan B."/>
            <person name="McKernan K."/>
            <person name="Mendez-Lago M."/>
            <person name="Minx P."/>
            <person name="Mollenhauer M.U."/>
            <person name="Montooth K."/>
            <person name="Mount S.M."/>
            <person name="Mu X."/>
            <person name="Myers E."/>
            <person name="Negre B."/>
            <person name="Newfeld S."/>
            <person name="Nielsen R."/>
            <person name="Noor M.A."/>
            <person name="O'Grady P."/>
            <person name="Pachter L."/>
            <person name="Papaceit M."/>
            <person name="Parisi M.J."/>
            <person name="Parisi M."/>
            <person name="Parts L."/>
            <person name="Pedersen J.S."/>
            <person name="Pesole G."/>
            <person name="Phillippy A.M."/>
            <person name="Ponting C.P."/>
            <person name="Pop M."/>
            <person name="Porcelli D."/>
            <person name="Powell J.R."/>
            <person name="Prohaska S."/>
            <person name="Pruitt K."/>
            <person name="Puig M."/>
            <person name="Quesneville H."/>
            <person name="Ram K.R."/>
            <person name="Rand D."/>
            <person name="Rasmussen M.D."/>
            <person name="Reed L.K."/>
            <person name="Reenan R."/>
            <person name="Reily A."/>
            <person name="Remington K.A."/>
            <person name="Rieger T.T."/>
            <person name="Ritchie M.G."/>
            <person name="Robin C."/>
            <person name="Rogers Y.H."/>
            <person name="Rohde C."/>
            <person name="Rozas J."/>
            <person name="Rubenfield M.J."/>
            <person name="Ruiz A."/>
            <person name="Russo S."/>
            <person name="Salzberg S.L."/>
            <person name="Sanchez-Gracia A."/>
            <person name="Saranga D.J."/>
            <person name="Sato H."/>
            <person name="Schaeffer S.W."/>
            <person name="Schatz M.C."/>
            <person name="Schlenke T."/>
            <person name="Schwartz R."/>
            <person name="Segarra C."/>
            <person name="Singh R.S."/>
            <person name="Sirot L."/>
            <person name="Sirota M."/>
            <person name="Sisneros N.B."/>
            <person name="Smith C.D."/>
            <person name="Smith T.F."/>
            <person name="Spieth J."/>
            <person name="Stage D.E."/>
            <person name="Stark A."/>
            <person name="Stephan W."/>
            <person name="Strausberg R.L."/>
            <person name="Strempel S."/>
            <person name="Sturgill D."/>
            <person name="Sutton G."/>
            <person name="Sutton G.G."/>
            <person name="Tao W."/>
            <person name="Teichmann S."/>
            <person name="Tobari Y.N."/>
            <person name="Tomimura Y."/>
            <person name="Tsolas J.M."/>
            <person name="Valente V.L."/>
            <person name="Venter E."/>
            <person name="Venter J.C."/>
            <person name="Vicario S."/>
            <person name="Vieira F.G."/>
            <person name="Vilella A.J."/>
            <person name="Villasante A."/>
            <person name="Walenz B."/>
            <person name="Wang J."/>
            <person name="Wasserman M."/>
            <person name="Watts T."/>
            <person name="Wilson D."/>
            <person name="Wilson R.K."/>
            <person name="Wing R.A."/>
            <person name="Wolfner M.F."/>
            <person name="Wong A."/>
            <person name="Wong G.K."/>
            <person name="Wu C.I."/>
            <person name="Wu G."/>
            <person name="Yamamoto D."/>
            <person name="Yang H.P."/>
            <person name="Yang S.P."/>
            <person name="Yorke J.A."/>
            <person name="Yoshida K."/>
            <person name="Zdobnov E."/>
            <person name="Zhang P."/>
            <person name="Zhang Y."/>
            <person name="Zimin A.V."/>
            <person name="Baldwin J."/>
            <person name="Abdouelleil A."/>
            <person name="Abdulkadir J."/>
            <person name="Abebe A."/>
            <person name="Abera B."/>
            <person name="Abreu J."/>
            <person name="Acer S.C."/>
            <person name="Aftuck L."/>
            <person name="Alexander A."/>
            <person name="An P."/>
            <person name="Anderson E."/>
            <person name="Anderson S."/>
            <person name="Arachi H."/>
            <person name="Azer M."/>
            <person name="Bachantsang P."/>
            <person name="Barry A."/>
            <person name="Bayul T."/>
            <person name="Berlin A."/>
            <person name="Bessette D."/>
            <person name="Bloom T."/>
            <person name="Blye J."/>
            <person name="Boguslavskiy L."/>
            <person name="Bonnet C."/>
            <person name="Boukhgalter B."/>
            <person name="Bourzgui I."/>
            <person name="Brown A."/>
            <person name="Cahill P."/>
            <person name="Channer S."/>
            <person name="Cheshatsang Y."/>
            <person name="Chuda L."/>
            <person name="Citroen M."/>
            <person name="Collymore A."/>
            <person name="Cooke P."/>
            <person name="Costello M."/>
            <person name="D'Aco K."/>
            <person name="Daza R."/>
            <person name="De Haan G."/>
            <person name="DeGray S."/>
            <person name="DeMaso C."/>
            <person name="Dhargay N."/>
            <person name="Dooley K."/>
            <person name="Dooley E."/>
            <person name="Doricent M."/>
            <person name="Dorje P."/>
            <person name="Dorjee K."/>
            <person name="Dupes A."/>
            <person name="Elong R."/>
            <person name="Falk J."/>
            <person name="Farina A."/>
            <person name="Faro S."/>
            <person name="Ferguson D."/>
            <person name="Fisher S."/>
            <person name="Foley C.D."/>
            <person name="Franke A."/>
            <person name="Friedrich D."/>
            <person name="Gadbois L."/>
            <person name="Gearin G."/>
            <person name="Gearin C.R."/>
            <person name="Giannoukos G."/>
            <person name="Goode T."/>
            <person name="Graham J."/>
            <person name="Grandbois E."/>
            <person name="Grewal S."/>
            <person name="Gyaltsen K."/>
            <person name="Hafez N."/>
            <person name="Hagos B."/>
            <person name="Hall J."/>
            <person name="Henson C."/>
            <person name="Hollinger A."/>
            <person name="Honan T."/>
            <person name="Huard M.D."/>
            <person name="Hughes L."/>
            <person name="Hurhula B."/>
            <person name="Husby M.E."/>
            <person name="Kamat A."/>
            <person name="Kanga B."/>
            <person name="Kashin S."/>
            <person name="Khazanovich D."/>
            <person name="Kisner P."/>
            <person name="Lance K."/>
            <person name="Lara M."/>
            <person name="Lee W."/>
            <person name="Lennon N."/>
            <person name="Letendre F."/>
            <person name="LeVine R."/>
            <person name="Lipovsky A."/>
            <person name="Liu X."/>
            <person name="Liu J."/>
            <person name="Liu S."/>
            <person name="Lokyitsang T."/>
            <person name="Lokyitsang Y."/>
            <person name="Lubonja R."/>
            <person name="Lui A."/>
            <person name="MacDonald P."/>
            <person name="Magnisalis V."/>
            <person name="Maru K."/>
            <person name="Matthews C."/>
            <person name="McCusker W."/>
            <person name="McDonough S."/>
            <person name="Mehta T."/>
            <person name="Meldrim J."/>
            <person name="Meneus L."/>
            <person name="Mihai O."/>
            <person name="Mihalev A."/>
            <person name="Mihova T."/>
            <person name="Mittelman R."/>
            <person name="Mlenga V."/>
            <person name="Montmayeur A."/>
            <person name="Mulrain L."/>
            <person name="Navidi A."/>
            <person name="Naylor J."/>
            <person name="Negash T."/>
            <person name="Nguyen T."/>
            <person name="Nguyen N."/>
            <person name="Nicol R."/>
            <person name="Norbu C."/>
            <person name="Norbu N."/>
            <person name="Novod N."/>
            <person name="O'Neill B."/>
            <person name="Osman S."/>
            <person name="Markiewicz E."/>
            <person name="Oyono O.L."/>
            <person name="Patti C."/>
            <person name="Phunkhang P."/>
            <person name="Pierre F."/>
            <person name="Priest M."/>
            <person name="Raghuraman S."/>
            <person name="Rege F."/>
            <person name="Reyes R."/>
            <person name="Rise C."/>
            <person name="Rogov P."/>
            <person name="Ross K."/>
            <person name="Ryan E."/>
            <person name="Settipalli S."/>
            <person name="Shea T."/>
            <person name="Sherpa N."/>
            <person name="Shi L."/>
            <person name="Shih D."/>
            <person name="Sparrow T."/>
            <person name="Spaulding J."/>
            <person name="Stalker J."/>
            <person name="Stange-Thomann N."/>
            <person name="Stavropoulos S."/>
            <person name="Stone C."/>
            <person name="Strader C."/>
            <person name="Tesfaye S."/>
            <person name="Thomson T."/>
            <person name="Thoulutsang Y."/>
            <person name="Thoulutsang D."/>
            <person name="Topham K."/>
            <person name="Topping I."/>
            <person name="Tsamla T."/>
            <person name="Vassiliev H."/>
            <person name="Vo A."/>
            <person name="Wangchuk T."/>
            <person name="Wangdi T."/>
            <person name="Weiand M."/>
            <person name="Wilkinson J."/>
            <person name="Wilson A."/>
            <person name="Yadav S."/>
            <person name="Young G."/>
            <person name="Yu Q."/>
            <person name="Zembek L."/>
            <person name="Zhong D."/>
            <person name="Zimmer A."/>
            <person name="Zwirko Z."/>
            <person name="Jaffe D.B."/>
            <person name="Alvarez P."/>
            <person name="Brockman W."/>
            <person name="Butler J."/>
            <person name="Chin C."/>
            <person name="Gnerre S."/>
            <person name="Grabherr M."/>
            <person name="Kleber M."/>
            <person name="Mauceli E."/>
            <person name="MacCallum I."/>
        </authorList>
    </citation>
    <scope>NUCLEOTIDE SEQUENCE [LARGE SCALE GENOMIC DNA]</scope>
    <source>
        <strain evidence="6">Tucson 15287-2541.00</strain>
    </source>
</reference>
<dbReference type="Gene3D" id="1.10.1240.40">
    <property type="entry name" value="ENT domain"/>
    <property type="match status" value="1"/>
</dbReference>
<dbReference type="GO" id="GO:0070822">
    <property type="term" value="C:Sin3-type complex"/>
    <property type="evidence" value="ECO:0007669"/>
    <property type="project" value="EnsemblMetazoa"/>
</dbReference>
<dbReference type="PROSITE" id="PS51138">
    <property type="entry name" value="ENT"/>
    <property type="match status" value="1"/>
</dbReference>
<evidence type="ECO:0000313" key="6">
    <source>
        <dbReference type="Proteomes" id="UP000001070"/>
    </source>
</evidence>
<feature type="compositionally biased region" description="Low complexity" evidence="3">
    <location>
        <begin position="291"/>
        <end position="324"/>
    </location>
</feature>
<feature type="domain" description="ENT" evidence="4">
    <location>
        <begin position="13"/>
        <end position="97"/>
    </location>
</feature>
<organism evidence="6">
    <name type="scientific">Drosophila grimshawi</name>
    <name type="common">Hawaiian fruit fly</name>
    <name type="synonym">Idiomyia grimshawi</name>
    <dbReference type="NCBI Taxonomy" id="7222"/>
    <lineage>
        <taxon>Eukaryota</taxon>
        <taxon>Metazoa</taxon>
        <taxon>Ecdysozoa</taxon>
        <taxon>Arthropoda</taxon>
        <taxon>Hexapoda</taxon>
        <taxon>Insecta</taxon>
        <taxon>Pterygota</taxon>
        <taxon>Neoptera</taxon>
        <taxon>Endopterygota</taxon>
        <taxon>Diptera</taxon>
        <taxon>Brachycera</taxon>
        <taxon>Muscomorpha</taxon>
        <taxon>Ephydroidea</taxon>
        <taxon>Drosophilidae</taxon>
        <taxon>Drosophila</taxon>
        <taxon>Hawaiian Drosophila</taxon>
    </lineage>
</organism>
<feature type="compositionally biased region" description="Low complexity" evidence="3">
    <location>
        <begin position="208"/>
        <end position="218"/>
    </location>
</feature>
<feature type="compositionally biased region" description="Basic residues" evidence="3">
    <location>
        <begin position="195"/>
        <end position="204"/>
    </location>
</feature>
<dbReference type="Proteomes" id="UP000001070">
    <property type="component" value="Unassembled WGS sequence"/>
</dbReference>
<dbReference type="PANTHER" id="PTHR16500:SF3">
    <property type="entry name" value="BRCA2-INTERACTING TRANSCRIPTIONAL REPRESSOR EMSY"/>
    <property type="match status" value="1"/>
</dbReference>
<dbReference type="KEGG" id="dgr:6561536"/>
<keyword evidence="6" id="KW-1185">Reference proteome</keyword>
<dbReference type="InterPro" id="IPR033482">
    <property type="entry name" value="EMSY"/>
</dbReference>
<gene>
    <name evidence="5" type="primary">Dgri\GH10861</name>
    <name evidence="5" type="ORF">Dgri_GH10861</name>
</gene>
<dbReference type="OrthoDB" id="10035579at2759"/>
<dbReference type="InterPro" id="IPR005491">
    <property type="entry name" value="ENT_dom"/>
</dbReference>
<dbReference type="SUPFAM" id="SSF158639">
    <property type="entry name" value="ENT-like"/>
    <property type="match status" value="1"/>
</dbReference>
<feature type="compositionally biased region" description="Low complexity" evidence="3">
    <location>
        <begin position="485"/>
        <end position="503"/>
    </location>
</feature>
<dbReference type="GO" id="GO:0006355">
    <property type="term" value="P:regulation of DNA-templated transcription"/>
    <property type="evidence" value="ECO:0007669"/>
    <property type="project" value="InterPro"/>
</dbReference>
<feature type="region of interest" description="Disordered" evidence="3">
    <location>
        <begin position="979"/>
        <end position="998"/>
    </location>
</feature>
<feature type="compositionally biased region" description="Low complexity" evidence="3">
    <location>
        <begin position="267"/>
        <end position="278"/>
    </location>
</feature>
<evidence type="ECO:0000259" key="4">
    <source>
        <dbReference type="PROSITE" id="PS51138"/>
    </source>
</evidence>
<dbReference type="PhylomeDB" id="B4JAH1"/>
<dbReference type="Pfam" id="PF03735">
    <property type="entry name" value="ENT"/>
    <property type="match status" value="1"/>
</dbReference>
<keyword evidence="2" id="KW-0539">Nucleus</keyword>
<feature type="region of interest" description="Disordered" evidence="3">
    <location>
        <begin position="180"/>
        <end position="341"/>
    </location>
</feature>
<dbReference type="InterPro" id="IPR036142">
    <property type="entry name" value="ENT_dom-like_sf"/>
</dbReference>
<dbReference type="AlphaFoldDB" id="B4JAH1"/>
<dbReference type="FunCoup" id="B4JAH1">
    <property type="interactions" value="452"/>
</dbReference>
<name>B4JAH1_DROGR</name>
<dbReference type="PANTHER" id="PTHR16500">
    <property type="entry name" value="BRCA2-INTERACTING TRANSCRIPTIONAL REPRESSOR EMSY"/>
    <property type="match status" value="1"/>
</dbReference>
<sequence length="1046" mass="111240">MWPQTLEMSRDECRGMLRRLELESYSHLVSVFRAQGSLSEPKAKLLEELRQMFHITQERHRAEVRRATNDEQLCTIAENVCGPNTWQEWSREGRRPYPLLPRISPQTALAIVANDLAAKAYAENAKLSAPGETGASYSDALLDQATYSHLRHGMNKRQEPHVVMDEPFKVPDLPSEIKKATLKRKENDAGDAKPNKRRSTHHDKQHGQTQQLSSSQLSAGGKDEDGQMAPLEQRPSARTLQQRYFYQQQQKHKQRMASKKGPSNRLGANSGVAGVGANTKPAKSGRRRAQKQLQQQMQQKQQQQQQQEQHQQQLPHQQHKVLLPLGPPPPAGESPATAHPNANHLVQPHVEYILDEALKSVAATKLKTIPAARVVYGPPEVLSPTSTRAFINSPIVFKEKLSPTPQAVAVPVSVPLPVAVPVLQQQLSTPVKKYIVEERQSIVVGGSQSVAAATTAPANVSTANLPLAPQIISVQQIAAPPKLRTTPTASGSGTTTTTTILPTGTKLTPKKINLLDKHQLPSMPNTASVRILPIEQQQTAPISIPAPSISNLTSSKSPATAATVQKYIVDDRVPSQGQSITTPLSSSASAVNIIKNIPASSLNNTLITPLSSATVTLPVATPLFRKASATTTAATTTAAGGGSLSTPQILGNIKLTSGSAIKHVPSSALRNIKICSPNGKVFLQPAKLHAGSIIHKLNTTNVGAAGSGGVTVSSANLSPTVSVTPTSPQSSPQRITIQKMQLLTSTQMMSSAGGSVVSSSSIASGQGAKVKPTTLTLSSTGVGKNNLVFLPTSGMRAVTLASSKPKSGAELLAAKPNVLVIGPSSSANVANNAPQAPQVTTPTSILGKTKAHQLITEDTPIDIINMPIIVADNGTTETTKTTVKAAPMMVLNATDWEMELDQASKATAVTTTTPTTTISNDSKGKQSLDDAIMEHIVEELKDSNTQLKHRIIELHDDADGAIEYMDMELEQPIEIECTSNISPDSMTGNATRRTTTTTTSLKATIVPPLVQEQKKLVEATTTTAATGAAAGAAAAAESTTMKATTF</sequence>
<protein>
    <submittedName>
        <fullName evidence="5">GH10861</fullName>
    </submittedName>
</protein>
<comment type="subcellular location">
    <subcellularLocation>
        <location evidence="1">Nucleus</location>
    </subcellularLocation>
</comment>
<proteinExistence type="predicted"/>